<dbReference type="InterPro" id="IPR027417">
    <property type="entry name" value="P-loop_NTPase"/>
</dbReference>
<dbReference type="GO" id="GO:0016787">
    <property type="term" value="F:hydrolase activity"/>
    <property type="evidence" value="ECO:0007669"/>
    <property type="project" value="UniProtKB-KW"/>
</dbReference>
<keyword evidence="7" id="KW-1185">Reference proteome</keyword>
<feature type="compositionally biased region" description="Basic and acidic residues" evidence="3">
    <location>
        <begin position="913"/>
        <end position="926"/>
    </location>
</feature>
<dbReference type="SMART" id="SM00487">
    <property type="entry name" value="DEXDc"/>
    <property type="match status" value="1"/>
</dbReference>
<evidence type="ECO:0000313" key="6">
    <source>
        <dbReference type="EMBL" id="RUS28070.1"/>
    </source>
</evidence>
<dbReference type="Proteomes" id="UP000274822">
    <property type="component" value="Unassembled WGS sequence"/>
</dbReference>
<evidence type="ECO:0000259" key="5">
    <source>
        <dbReference type="PROSITE" id="PS51194"/>
    </source>
</evidence>
<evidence type="ECO:0000313" key="7">
    <source>
        <dbReference type="Proteomes" id="UP000274822"/>
    </source>
</evidence>
<keyword evidence="2" id="KW-0347">Helicase</keyword>
<dbReference type="Pfam" id="PF00271">
    <property type="entry name" value="Helicase_C"/>
    <property type="match status" value="1"/>
</dbReference>
<evidence type="ECO:0000259" key="4">
    <source>
        <dbReference type="PROSITE" id="PS51192"/>
    </source>
</evidence>
<dbReference type="InterPro" id="IPR014001">
    <property type="entry name" value="Helicase_ATP-bd"/>
</dbReference>
<organism evidence="6 7">
    <name type="scientific">Jimgerdemannia flammicorona</name>
    <dbReference type="NCBI Taxonomy" id="994334"/>
    <lineage>
        <taxon>Eukaryota</taxon>
        <taxon>Fungi</taxon>
        <taxon>Fungi incertae sedis</taxon>
        <taxon>Mucoromycota</taxon>
        <taxon>Mucoromycotina</taxon>
        <taxon>Endogonomycetes</taxon>
        <taxon>Endogonales</taxon>
        <taxon>Endogonaceae</taxon>
        <taxon>Jimgerdemannia</taxon>
    </lineage>
</organism>
<evidence type="ECO:0000256" key="3">
    <source>
        <dbReference type="SAM" id="MobiDB-lite"/>
    </source>
</evidence>
<evidence type="ECO:0000256" key="1">
    <source>
        <dbReference type="ARBA" id="ARBA00022801"/>
    </source>
</evidence>
<keyword evidence="1" id="KW-0378">Hydrolase</keyword>
<feature type="domain" description="Helicase C-terminal" evidence="5">
    <location>
        <begin position="494"/>
        <end position="668"/>
    </location>
</feature>
<dbReference type="CDD" id="cd18791">
    <property type="entry name" value="SF2_C_RHA"/>
    <property type="match status" value="1"/>
</dbReference>
<dbReference type="PANTHER" id="PTHR18934:SF221">
    <property type="entry name" value="ATP-DEPENDENT RNA HELICASE DHX34-RELATED"/>
    <property type="match status" value="1"/>
</dbReference>
<dbReference type="PANTHER" id="PTHR18934">
    <property type="entry name" value="ATP-DEPENDENT RNA HELICASE"/>
    <property type="match status" value="1"/>
</dbReference>
<dbReference type="SUPFAM" id="SSF52540">
    <property type="entry name" value="P-loop containing nucleoside triphosphate hydrolases"/>
    <property type="match status" value="1"/>
</dbReference>
<gene>
    <name evidence="6" type="ORF">BC938DRAFT_482374</name>
</gene>
<reference evidence="6 7" key="1">
    <citation type="journal article" date="2018" name="New Phytol.">
        <title>Phylogenomics of Endogonaceae and evolution of mycorrhizas within Mucoromycota.</title>
        <authorList>
            <person name="Chang Y."/>
            <person name="Desiro A."/>
            <person name="Na H."/>
            <person name="Sandor L."/>
            <person name="Lipzen A."/>
            <person name="Clum A."/>
            <person name="Barry K."/>
            <person name="Grigoriev I.V."/>
            <person name="Martin F.M."/>
            <person name="Stajich J.E."/>
            <person name="Smith M.E."/>
            <person name="Bonito G."/>
            <person name="Spatafora J.W."/>
        </authorList>
    </citation>
    <scope>NUCLEOTIDE SEQUENCE [LARGE SCALE GENOMIC DNA]</scope>
    <source>
        <strain evidence="6 7">AD002</strain>
    </source>
</reference>
<dbReference type="Gene3D" id="3.40.50.300">
    <property type="entry name" value="P-loop containing nucleotide triphosphate hydrolases"/>
    <property type="match status" value="2"/>
</dbReference>
<name>A0A433QE49_9FUNG</name>
<dbReference type="GO" id="GO:0003723">
    <property type="term" value="F:RNA binding"/>
    <property type="evidence" value="ECO:0007669"/>
    <property type="project" value="TreeGrafter"/>
</dbReference>
<keyword evidence="2" id="KW-0067">ATP-binding</keyword>
<dbReference type="PROSITE" id="PS51192">
    <property type="entry name" value="HELICASE_ATP_BIND_1"/>
    <property type="match status" value="1"/>
</dbReference>
<dbReference type="Gene3D" id="1.20.120.1080">
    <property type="match status" value="1"/>
</dbReference>
<keyword evidence="2" id="KW-0547">Nucleotide-binding</keyword>
<feature type="region of interest" description="Disordered" evidence="3">
    <location>
        <begin position="90"/>
        <end position="118"/>
    </location>
</feature>
<evidence type="ECO:0008006" key="8">
    <source>
        <dbReference type="Google" id="ProtNLM"/>
    </source>
</evidence>
<dbReference type="SMART" id="SM00490">
    <property type="entry name" value="HELICc"/>
    <property type="match status" value="1"/>
</dbReference>
<dbReference type="EMBL" id="RBNJ01007263">
    <property type="protein sequence ID" value="RUS28070.1"/>
    <property type="molecule type" value="Genomic_DNA"/>
</dbReference>
<evidence type="ECO:0000256" key="2">
    <source>
        <dbReference type="ARBA" id="ARBA00022806"/>
    </source>
</evidence>
<sequence>MWNNKATQQHSQSRRGRWLDDDWLSNSHRSSIQQKEPEVDLIDFETDISTLGLSDKPSSPTGAENLFRGNGNTNIQAKIRNFQRSLLDISPPDISIEHPNTHSVTSRRDDFDNSDEDSEALHADSIIDMDLQSLDCMQAKLKAGETIRTDSAFPHDVAEATTANAKLYVPSNDEKVAPAVDIYQLRTSSESQGQRAHAPLPIEPSKYKIVEMVRSSRVVVLSGSTGCGKSTQVPQYVLDDCLSRHEYINIICTQPRRIAATSIAHRVATERGSRLGDQIGYHIGGHVGYTEDQTRLRYMTTGILLEMLKGDRYLERCSHIIMDEVSSASSFYKTLPHIHERNVDDDLMMAHLCVIMRKNTNLKLVATMNVSKFTQYFSNLPNPLANSDFLSAPTIDIPARCYPVDTFYLEDICDGLGLSEAHRVMVLNERCRPERRDAMLGWITFCHAAEPPGNAFLVFLPGIAMIAEIVSLSFSDYMCTCDIITITILSVAHKIQASHVLCIRFLLSGGAASFSRSSAESIRCLRSTTFATGATPPPAMQIIKVHSTVTIDEQALVMLPAPAGYRKIILATNIAESSITVPDVHIVFDSCFRKDVHYDAKSRCFSLNEGWISRDCGEQRKGRAGRTGPGVIYRFVPQVFYDSLPSERTPEILRTPLNALLLRCIDARLGDPRAILARCIDPPEDATVDVALDDLVTIGAVIKRKVAVEFEEDDDDDDDDVWVRTNEFVFEYEVTMLGRVLARLPLDLHAGLLVVYGALFGQLREAIIMAAVLQNKGVIVQPPGLEISISATLKRFHIDLPDDQPLRGGADLISQLRAYLYWEETTQFEHSFDLAHELQWCQEQNLSLYWIREVQDLVLTVRESLAKHSICAAPTKAERDRIRRNRVVKVRPAMLEVGIDNEEGIKQLETNEEDIKQPEINEEGTKQSETGTGEDANKRADVQTAYFTEYDTTDIEDAIKVLDTAAAENNAMSNSPVSSEIGDTIPHPIDTIGFTRSLTKRSIDLDEPFAPGESPPNPWVNIFDRAHNITAQTVQLQREPNALLLTLLLTAAFHDNMLRVSPTDASSFRNCPTEYNRAHTIEFTARQLPPKGVMIETLQREVGLISRIDHTENTSIDDVCYVEFIKPAKPIWNHSRDGGELPDAVYIAQKMKTTRNSNWDTLAEYPESTAQLRFSTISSDPDTATKLSPMFHSNQSRAFLSRFSLFFPIISPKRDQDRYTVSAARLLAVERGRSWVADYVTCLINPAPYEGIGIGQDMKPDYGNTGDLIIALFGNDVDMTGGWSIGVGGQTYPLFYDVPPKSVQRVLAAVRVYLRHALFERLPLLPEIADEEYREVNIAAIQSMARVARAWEMKLRPEVAGDLLVKTILMCL</sequence>
<comment type="caution">
    <text evidence="6">The sequence shown here is derived from an EMBL/GenBank/DDBJ whole genome shotgun (WGS) entry which is preliminary data.</text>
</comment>
<dbReference type="PROSITE" id="PS51194">
    <property type="entry name" value="HELICASE_CTER"/>
    <property type="match status" value="1"/>
</dbReference>
<dbReference type="GO" id="GO:0004386">
    <property type="term" value="F:helicase activity"/>
    <property type="evidence" value="ECO:0007669"/>
    <property type="project" value="UniProtKB-KW"/>
</dbReference>
<feature type="compositionally biased region" description="Basic and acidic residues" evidence="3">
    <location>
        <begin position="95"/>
        <end position="111"/>
    </location>
</feature>
<protein>
    <recommendedName>
        <fullName evidence="8">P-loop containing nucleoside triphosphate hydrolase protein</fullName>
    </recommendedName>
</protein>
<proteinExistence type="predicted"/>
<feature type="region of interest" description="Disordered" evidence="3">
    <location>
        <begin position="910"/>
        <end position="936"/>
    </location>
</feature>
<dbReference type="InterPro" id="IPR001650">
    <property type="entry name" value="Helicase_C-like"/>
</dbReference>
<feature type="domain" description="Helicase ATP-binding" evidence="4">
    <location>
        <begin position="210"/>
        <end position="386"/>
    </location>
</feature>
<dbReference type="CDD" id="cd17917">
    <property type="entry name" value="DEXHc_RHA-like"/>
    <property type="match status" value="1"/>
</dbReference>
<accession>A0A433QE49</accession>